<dbReference type="InterPro" id="IPR029030">
    <property type="entry name" value="Caspase-like_dom_sf"/>
</dbReference>
<feature type="signal peptide" evidence="1">
    <location>
        <begin position="1"/>
        <end position="23"/>
    </location>
</feature>
<evidence type="ECO:0000259" key="3">
    <source>
        <dbReference type="Pfam" id="PF03781"/>
    </source>
</evidence>
<comment type="caution">
    <text evidence="4">The sequence shown here is derived from an EMBL/GenBank/DDBJ whole genome shotgun (WGS) entry which is preliminary data.</text>
</comment>
<evidence type="ECO:0000313" key="5">
    <source>
        <dbReference type="Proteomes" id="UP000589292"/>
    </source>
</evidence>
<dbReference type="Gene3D" id="3.90.1580.10">
    <property type="entry name" value="paralog of FGE (formylglycine-generating enzyme)"/>
    <property type="match status" value="1"/>
</dbReference>
<dbReference type="InterPro" id="IPR011600">
    <property type="entry name" value="Pept_C14_caspase"/>
</dbReference>
<dbReference type="EMBL" id="VDES01000002">
    <property type="protein sequence ID" value="MBA1374894.1"/>
    <property type="molecule type" value="Genomic_DNA"/>
</dbReference>
<protein>
    <recommendedName>
        <fullName evidence="6">Caspase family p20 domain-containing protein</fullName>
    </recommendedName>
</protein>
<evidence type="ECO:0000256" key="1">
    <source>
        <dbReference type="SAM" id="SignalP"/>
    </source>
</evidence>
<evidence type="ECO:0000313" key="4">
    <source>
        <dbReference type="EMBL" id="MBA1374894.1"/>
    </source>
</evidence>
<dbReference type="InterPro" id="IPR016187">
    <property type="entry name" value="CTDL_fold"/>
</dbReference>
<keyword evidence="5" id="KW-1185">Reference proteome</keyword>
<reference evidence="4 5" key="1">
    <citation type="journal article" date="1994" name="Int. J. Syst. Bacteriol.">
        <title>Phylogenetic positions of novel aerobic, bacteriochlorophyll a-containing bacteria and description of Roseococcus thiosulfatophilus gen. nov., sp. nov., Erythromicrobium ramosum gen. nov., sp. nov., and Erythrobacter litoralis sp. nov.</title>
        <authorList>
            <person name="Yurkov V."/>
            <person name="Stackebrandt E."/>
            <person name="Holmes A."/>
            <person name="Fuerst J.A."/>
            <person name="Hugenholtz P."/>
            <person name="Golecki J."/>
            <person name="Gad'on N."/>
            <person name="Gorlenko V.M."/>
            <person name="Kompantseva E.I."/>
            <person name="Drews G."/>
        </authorList>
    </citation>
    <scope>NUCLEOTIDE SEQUENCE [LARGE SCALE GENOMIC DNA]</scope>
    <source>
        <strain evidence="4 5">KR-99</strain>
    </source>
</reference>
<dbReference type="Pfam" id="PF00656">
    <property type="entry name" value="Peptidase_C14"/>
    <property type="match status" value="1"/>
</dbReference>
<feature type="domain" description="Sulfatase-modifying factor enzyme-like" evidence="3">
    <location>
        <begin position="300"/>
        <end position="520"/>
    </location>
</feature>
<dbReference type="SUPFAM" id="SSF56436">
    <property type="entry name" value="C-type lectin-like"/>
    <property type="match status" value="1"/>
</dbReference>
<organism evidence="4 5">
    <name type="scientific">Sphingomonas ursincola</name>
    <dbReference type="NCBI Taxonomy" id="56361"/>
    <lineage>
        <taxon>Bacteria</taxon>
        <taxon>Pseudomonadati</taxon>
        <taxon>Pseudomonadota</taxon>
        <taxon>Alphaproteobacteria</taxon>
        <taxon>Sphingomonadales</taxon>
        <taxon>Sphingomonadaceae</taxon>
        <taxon>Sphingomonas</taxon>
    </lineage>
</organism>
<dbReference type="GO" id="GO:0004197">
    <property type="term" value="F:cysteine-type endopeptidase activity"/>
    <property type="evidence" value="ECO:0007669"/>
    <property type="project" value="InterPro"/>
</dbReference>
<name>A0A7V8RED3_9SPHN</name>
<feature type="domain" description="Peptidase C14 caspase" evidence="2">
    <location>
        <begin position="31"/>
        <end position="271"/>
    </location>
</feature>
<dbReference type="RefSeq" id="WP_181267537.1">
    <property type="nucleotide sequence ID" value="NZ_BAAAGB010000001.1"/>
</dbReference>
<dbReference type="GO" id="GO:0120147">
    <property type="term" value="F:formylglycine-generating oxidase activity"/>
    <property type="evidence" value="ECO:0007669"/>
    <property type="project" value="TreeGrafter"/>
</dbReference>
<dbReference type="PANTHER" id="PTHR23150">
    <property type="entry name" value="SULFATASE MODIFYING FACTOR 1, 2"/>
    <property type="match status" value="1"/>
</dbReference>
<proteinExistence type="predicted"/>
<dbReference type="Proteomes" id="UP000589292">
    <property type="component" value="Unassembled WGS sequence"/>
</dbReference>
<evidence type="ECO:0008006" key="6">
    <source>
        <dbReference type="Google" id="ProtNLM"/>
    </source>
</evidence>
<keyword evidence="1" id="KW-0732">Signal</keyword>
<dbReference type="Gene3D" id="3.40.50.1460">
    <property type="match status" value="1"/>
</dbReference>
<dbReference type="AlphaFoldDB" id="A0A7V8RED3"/>
<gene>
    <name evidence="4" type="ORF">FG486_11140</name>
</gene>
<evidence type="ECO:0000259" key="2">
    <source>
        <dbReference type="Pfam" id="PF00656"/>
    </source>
</evidence>
<dbReference type="InterPro" id="IPR005532">
    <property type="entry name" value="SUMF_dom"/>
</dbReference>
<dbReference type="InterPro" id="IPR042095">
    <property type="entry name" value="SUMF_sf"/>
</dbReference>
<feature type="chain" id="PRO_5031010194" description="Caspase family p20 domain-containing protein" evidence="1">
    <location>
        <begin position="24"/>
        <end position="529"/>
    </location>
</feature>
<sequence length="529" mass="55918">MLRFVLLLAALVAGLGLSPMAHGQAGAREPRLALVIANGTYRGFDRLSATFDDGERISAALTATGFVDGSGTGAVRTRRDLTAAQMEAEFAAFRAALAAAGPEAFGVLYFSGHGVALGAGGDVQMVPVDADKGDLAASASLSRSAVTRTLMSSGARNVLVVLDMCRNVIALPTLPVATDDNVTGGAAIEVTGSKGLKRVLRSAQNPIRPDQGYLVAFSTSADQFAFDNGIFSKVLAEEIRRPQQNIADAMKRVSDRVAMAKAASFQKPTFDYGLQGQPPCFVSCDPASGNRFYDCANCPWMRIVPGGSALVGSPSSEPGRGKDEPAQQRVAIARDFALGVYEVTVAEWTACARDGACPKLSNWAADNPNPLIPATSISHDDALAFLSWLSRQSGRTYRLPTDAEWEYASRAGASSAFPWGDGISPSDANYDHTARYQGSATSPYRGYPEAVSGYPPNGFGLYQMQGNVWEWTSACLDAACRNRALRGGSFESVPGELRSANRFGLAATKRRDDVGLRVARDLEADEGGG</sequence>
<dbReference type="GO" id="GO:0006508">
    <property type="term" value="P:proteolysis"/>
    <property type="evidence" value="ECO:0007669"/>
    <property type="project" value="InterPro"/>
</dbReference>
<accession>A0A7V8RED3</accession>
<dbReference type="SUPFAM" id="SSF52129">
    <property type="entry name" value="Caspase-like"/>
    <property type="match status" value="1"/>
</dbReference>
<dbReference type="PANTHER" id="PTHR23150:SF35">
    <property type="entry name" value="BLL6746 PROTEIN"/>
    <property type="match status" value="1"/>
</dbReference>
<dbReference type="InterPro" id="IPR051043">
    <property type="entry name" value="Sulfatase_Mod_Factor_Kinase"/>
</dbReference>
<dbReference type="Pfam" id="PF03781">
    <property type="entry name" value="FGE-sulfatase"/>
    <property type="match status" value="1"/>
</dbReference>